<gene>
    <name evidence="3" type="ORF">OSJNBa0023H09.3</name>
    <name evidence="2" type="ORF">OSJNBa0074N12.13</name>
</gene>
<name>Q6UU94_ORYSJ</name>
<organism evidence="3">
    <name type="scientific">Oryza sativa subsp. japonica</name>
    <name type="common">Rice</name>
    <dbReference type="NCBI Taxonomy" id="39947"/>
    <lineage>
        <taxon>Eukaryota</taxon>
        <taxon>Viridiplantae</taxon>
        <taxon>Streptophyta</taxon>
        <taxon>Embryophyta</taxon>
        <taxon>Tracheophyta</taxon>
        <taxon>Spermatophyta</taxon>
        <taxon>Magnoliopsida</taxon>
        <taxon>Liliopsida</taxon>
        <taxon>Poales</taxon>
        <taxon>Poaceae</taxon>
        <taxon>BOP clade</taxon>
        <taxon>Oryzoideae</taxon>
        <taxon>Oryzeae</taxon>
        <taxon>Oryzinae</taxon>
        <taxon>Oryza</taxon>
        <taxon>Oryza sativa</taxon>
    </lineage>
</organism>
<evidence type="ECO:0000256" key="1">
    <source>
        <dbReference type="SAM" id="MobiDB-lite"/>
    </source>
</evidence>
<sequence length="217" mass="22874">MSMNDEVSLLEDGEVKPLVRVESMNGLETKLWRWWRSPALPRWPSSGVDSGAHGTRGAAVVASAWRGSNTGRPTGGEEAGGRRRFGDASTEAMPPSTSSLSPPWWPSSPLSAERSRQRRLSPPRAAELDAGDAAGGGAVSRHVGAVDDPCVTVNNTAKATGDRVRQELERQEAGTGTMTVALRDQASSPGAQEASIHGGELGSMPASICRTPIIWPP</sequence>
<feature type="region of interest" description="Disordered" evidence="1">
    <location>
        <begin position="184"/>
        <end position="207"/>
    </location>
</feature>
<reference evidence="3" key="1">
    <citation type="journal article" date="2004" name="Nat. Genet.">
        <title>Sequencing of a rice centromere uncovers active genes.</title>
        <authorList>
            <person name="Nagaki K."/>
            <person name="Cheng Z."/>
            <person name="Ouyang S."/>
            <person name="Talbert P.B."/>
            <person name="Kim M."/>
            <person name="Jones K.M."/>
            <person name="Henikoff S."/>
            <person name="Buell C.R."/>
            <person name="Jiang J."/>
        </authorList>
    </citation>
    <scope>NUCLEOTIDE SEQUENCE</scope>
</reference>
<evidence type="ECO:0000313" key="3">
    <source>
        <dbReference type="EMBL" id="AAQ56473.1"/>
    </source>
</evidence>
<protein>
    <submittedName>
        <fullName evidence="3">Uncharacterized protein</fullName>
    </submittedName>
</protein>
<dbReference type="EMBL" id="AY360390">
    <property type="protein sequence ID" value="AAQ56452.1"/>
    <property type="molecule type" value="Genomic_DNA"/>
</dbReference>
<proteinExistence type="predicted"/>
<feature type="compositionally biased region" description="Low complexity" evidence="1">
    <location>
        <begin position="94"/>
        <end position="111"/>
    </location>
</feature>
<evidence type="ECO:0000313" key="2">
    <source>
        <dbReference type="EMBL" id="AAQ56452.1"/>
    </source>
</evidence>
<feature type="region of interest" description="Disordered" evidence="1">
    <location>
        <begin position="61"/>
        <end position="142"/>
    </location>
</feature>
<dbReference type="EMBL" id="AY360391">
    <property type="protein sequence ID" value="AAQ56473.1"/>
    <property type="molecule type" value="Genomic_DNA"/>
</dbReference>
<dbReference type="AlphaFoldDB" id="Q6UU94"/>
<accession>Q6UU94</accession>